<gene>
    <name evidence="2" type="ORF">R5W23_000046</name>
</gene>
<reference evidence="3" key="1">
    <citation type="journal article" date="2023" name="Mar. Drugs">
        <title>Gemmata algarum, a Novel Planctomycete Isolated from an Algal Mat, Displays Antimicrobial Activity.</title>
        <authorList>
            <person name="Kumar G."/>
            <person name="Kallscheuer N."/>
            <person name="Kashif M."/>
            <person name="Ahamad S."/>
            <person name="Jagadeeshwari U."/>
            <person name="Pannikurungottu S."/>
            <person name="Haufschild T."/>
            <person name="Kabuu M."/>
            <person name="Sasikala C."/>
            <person name="Jogler C."/>
            <person name="Ramana C."/>
        </authorList>
    </citation>
    <scope>NUCLEOTIDE SEQUENCE [LARGE SCALE GENOMIC DNA]</scope>
    <source>
        <strain evidence="3">JC673</strain>
    </source>
</reference>
<evidence type="ECO:0000313" key="3">
    <source>
        <dbReference type="Proteomes" id="UP001272242"/>
    </source>
</evidence>
<feature type="region of interest" description="Disordered" evidence="1">
    <location>
        <begin position="85"/>
        <end position="122"/>
    </location>
</feature>
<proteinExistence type="predicted"/>
<evidence type="ECO:0000313" key="2">
    <source>
        <dbReference type="EMBL" id="MDY3557520.1"/>
    </source>
</evidence>
<keyword evidence="3" id="KW-1185">Reference proteome</keyword>
<accession>A0ABU5ESS6</accession>
<dbReference type="RefSeq" id="WP_320684581.1">
    <property type="nucleotide sequence ID" value="NZ_JAXBLV010000001.1"/>
</dbReference>
<sequence length="122" mass="12539">MNIAPLPDDALVIRGGQNLPDSFANGSGVTIDEGEVLDGVSVNAAAGLSVNELTAANTVTGYPGIPHNHIGVTTVGAIRAAGGDVLPTPRKGNPTHATLRGITPEQASLLFRPTQRNPNRKK</sequence>
<evidence type="ECO:0000256" key="1">
    <source>
        <dbReference type="SAM" id="MobiDB-lite"/>
    </source>
</evidence>
<dbReference type="Proteomes" id="UP001272242">
    <property type="component" value="Unassembled WGS sequence"/>
</dbReference>
<comment type="caution">
    <text evidence="2">The sequence shown here is derived from an EMBL/GenBank/DDBJ whole genome shotgun (WGS) entry which is preliminary data.</text>
</comment>
<dbReference type="EMBL" id="JAXBLV010000001">
    <property type="protein sequence ID" value="MDY3557520.1"/>
    <property type="molecule type" value="Genomic_DNA"/>
</dbReference>
<organism evidence="2 3">
    <name type="scientific">Gemmata algarum</name>
    <dbReference type="NCBI Taxonomy" id="2975278"/>
    <lineage>
        <taxon>Bacteria</taxon>
        <taxon>Pseudomonadati</taxon>
        <taxon>Planctomycetota</taxon>
        <taxon>Planctomycetia</taxon>
        <taxon>Gemmatales</taxon>
        <taxon>Gemmataceae</taxon>
        <taxon>Gemmata</taxon>
    </lineage>
</organism>
<protein>
    <submittedName>
        <fullName evidence="2">Uncharacterized protein</fullName>
    </submittedName>
</protein>
<name>A0ABU5ESS6_9BACT</name>